<dbReference type="InterPro" id="IPR014729">
    <property type="entry name" value="Rossmann-like_a/b/a_fold"/>
</dbReference>
<dbReference type="SUPFAM" id="SSF52402">
    <property type="entry name" value="Adenine nucleotide alpha hydrolases-like"/>
    <property type="match status" value="1"/>
</dbReference>
<gene>
    <name evidence="2" type="ORF">JCGZ_02907</name>
</gene>
<dbReference type="Gene3D" id="3.40.50.620">
    <property type="entry name" value="HUPs"/>
    <property type="match status" value="1"/>
</dbReference>
<sequence>MGKNRNIAIALDFSKGSKLALKWAISNLIDEGDTLFVIHVKPSQGDESRNLLWYNSGAPLIPLEEFRDEQVAQKYEINLDPEVLDLLDTASRQKQVIVLAKLYWGDARDRLCQAVDDLKLDCLVMGSRGLGTIQRKGVYFFSFLDEQKSVVEVEPSSTNSRTFSKKVMDTFVTSRKLYKMVLFLYLPKSLMTS</sequence>
<name>A0A067L177_JATCU</name>
<keyword evidence="3" id="KW-1185">Reference proteome</keyword>
<evidence type="ECO:0000313" key="2">
    <source>
        <dbReference type="EMBL" id="KDP42177.1"/>
    </source>
</evidence>
<dbReference type="AlphaFoldDB" id="A0A067L177"/>
<reference evidence="2 3" key="1">
    <citation type="journal article" date="2014" name="PLoS ONE">
        <title>Global Analysis of Gene Expression Profiles in Physic Nut (Jatropha curcas L.) Seedlings Exposed to Salt Stress.</title>
        <authorList>
            <person name="Zhang L."/>
            <person name="Zhang C."/>
            <person name="Wu P."/>
            <person name="Chen Y."/>
            <person name="Li M."/>
            <person name="Jiang H."/>
            <person name="Wu G."/>
        </authorList>
    </citation>
    <scope>NUCLEOTIDE SEQUENCE [LARGE SCALE GENOMIC DNA]</scope>
    <source>
        <strain evidence="3">cv. GZQX0401</strain>
        <tissue evidence="2">Young leaves</tissue>
    </source>
</reference>
<proteinExistence type="predicted"/>
<accession>A0A067L177</accession>
<dbReference type="STRING" id="180498.A0A067L177"/>
<dbReference type="PANTHER" id="PTHR46100:SF7">
    <property type="entry name" value="UNIVERSAL STRESS PROTEIN PHOS34-LIKE"/>
    <property type="match status" value="1"/>
</dbReference>
<dbReference type="PANTHER" id="PTHR46100">
    <property type="entry name" value="IMP2'P"/>
    <property type="match status" value="1"/>
</dbReference>
<organism evidence="2 3">
    <name type="scientific">Jatropha curcas</name>
    <name type="common">Barbados nut</name>
    <dbReference type="NCBI Taxonomy" id="180498"/>
    <lineage>
        <taxon>Eukaryota</taxon>
        <taxon>Viridiplantae</taxon>
        <taxon>Streptophyta</taxon>
        <taxon>Embryophyta</taxon>
        <taxon>Tracheophyta</taxon>
        <taxon>Spermatophyta</taxon>
        <taxon>Magnoliopsida</taxon>
        <taxon>eudicotyledons</taxon>
        <taxon>Gunneridae</taxon>
        <taxon>Pentapetalae</taxon>
        <taxon>rosids</taxon>
        <taxon>fabids</taxon>
        <taxon>Malpighiales</taxon>
        <taxon>Euphorbiaceae</taxon>
        <taxon>Crotonoideae</taxon>
        <taxon>Jatropheae</taxon>
        <taxon>Jatropha</taxon>
    </lineage>
</organism>
<dbReference type="EMBL" id="KK914309">
    <property type="protein sequence ID" value="KDP42177.1"/>
    <property type="molecule type" value="Genomic_DNA"/>
</dbReference>
<feature type="domain" description="UspA" evidence="1">
    <location>
        <begin position="4"/>
        <end position="135"/>
    </location>
</feature>
<dbReference type="InterPro" id="IPR006016">
    <property type="entry name" value="UspA"/>
</dbReference>
<protein>
    <recommendedName>
        <fullName evidence="1">UspA domain-containing protein</fullName>
    </recommendedName>
</protein>
<evidence type="ECO:0000313" key="3">
    <source>
        <dbReference type="Proteomes" id="UP000027138"/>
    </source>
</evidence>
<dbReference type="CDD" id="cd23659">
    <property type="entry name" value="USP_At3g01520-like"/>
    <property type="match status" value="1"/>
</dbReference>
<dbReference type="Pfam" id="PF00582">
    <property type="entry name" value="Usp"/>
    <property type="match status" value="1"/>
</dbReference>
<dbReference type="OrthoDB" id="843225at2759"/>
<evidence type="ECO:0000259" key="1">
    <source>
        <dbReference type="Pfam" id="PF00582"/>
    </source>
</evidence>
<dbReference type="Proteomes" id="UP000027138">
    <property type="component" value="Unassembled WGS sequence"/>
</dbReference>